<dbReference type="PANTHER" id="PTHR44757:SF2">
    <property type="entry name" value="BIOFILM ARCHITECTURE MAINTENANCE PROTEIN MBAA"/>
    <property type="match status" value="1"/>
</dbReference>
<dbReference type="SMART" id="SM00267">
    <property type="entry name" value="GGDEF"/>
    <property type="match status" value="1"/>
</dbReference>
<dbReference type="InterPro" id="IPR001610">
    <property type="entry name" value="PAC"/>
</dbReference>
<evidence type="ECO:0000259" key="3">
    <source>
        <dbReference type="PROSITE" id="PS50887"/>
    </source>
</evidence>
<accession>A0ABX8E6A7</accession>
<dbReference type="PROSITE" id="PS50112">
    <property type="entry name" value="PAS"/>
    <property type="match status" value="4"/>
</dbReference>
<feature type="domain" description="PAS" evidence="1">
    <location>
        <begin position="515"/>
        <end position="555"/>
    </location>
</feature>
<dbReference type="SUPFAM" id="SSF55785">
    <property type="entry name" value="PYP-like sensor domain (PAS domain)"/>
    <property type="match status" value="5"/>
</dbReference>
<dbReference type="InterPro" id="IPR013655">
    <property type="entry name" value="PAS_fold_3"/>
</dbReference>
<evidence type="ECO:0000259" key="1">
    <source>
        <dbReference type="PROSITE" id="PS50112"/>
    </source>
</evidence>
<evidence type="ECO:0000259" key="2">
    <source>
        <dbReference type="PROSITE" id="PS50113"/>
    </source>
</evidence>
<dbReference type="Pfam" id="PF13426">
    <property type="entry name" value="PAS_9"/>
    <property type="match status" value="1"/>
</dbReference>
<evidence type="ECO:0000313" key="4">
    <source>
        <dbReference type="EMBL" id="QVM84328.1"/>
    </source>
</evidence>
<dbReference type="Proteomes" id="UP000677126">
    <property type="component" value="Chromosome"/>
</dbReference>
<dbReference type="NCBIfam" id="TIGR00254">
    <property type="entry name" value="GGDEF"/>
    <property type="match status" value="1"/>
</dbReference>
<feature type="domain" description="PAC" evidence="2">
    <location>
        <begin position="574"/>
        <end position="626"/>
    </location>
</feature>
<dbReference type="PROSITE" id="PS50887">
    <property type="entry name" value="GGDEF"/>
    <property type="match status" value="1"/>
</dbReference>
<dbReference type="EMBL" id="CP054856">
    <property type="protein sequence ID" value="QVM84328.1"/>
    <property type="molecule type" value="Genomic_DNA"/>
</dbReference>
<reference evidence="4 5" key="1">
    <citation type="journal article" date="2021" name="Int. J. Syst. Evol. Microbiol.">
        <title>Novosphingobium decolorationis sp. nov., an aniline blue-decolourizing bacterium isolated from East Pacific sediment.</title>
        <authorList>
            <person name="Chen X."/>
            <person name="Dong B."/>
            <person name="Chen T."/>
            <person name="Ren N."/>
            <person name="Wang J."/>
            <person name="Xu Y."/>
            <person name="Yang J."/>
            <person name="Zhu S."/>
            <person name="Chen J."/>
        </authorList>
    </citation>
    <scope>NUCLEOTIDE SEQUENCE [LARGE SCALE GENOMIC DNA]</scope>
    <source>
        <strain evidence="4 5">502str22</strain>
    </source>
</reference>
<dbReference type="CDD" id="cd00130">
    <property type="entry name" value="PAS"/>
    <property type="match status" value="5"/>
</dbReference>
<feature type="domain" description="PAS" evidence="1">
    <location>
        <begin position="144"/>
        <end position="179"/>
    </location>
</feature>
<dbReference type="InterPro" id="IPR035965">
    <property type="entry name" value="PAS-like_dom_sf"/>
</dbReference>
<gene>
    <name evidence="4" type="ORF">HT578_12080</name>
</gene>
<feature type="domain" description="PAC" evidence="2">
    <location>
        <begin position="208"/>
        <end position="260"/>
    </location>
</feature>
<protein>
    <submittedName>
        <fullName evidence="4">PAS domain S-box protein</fullName>
    </submittedName>
</protein>
<feature type="domain" description="PAC" evidence="2">
    <location>
        <begin position="330"/>
        <end position="382"/>
    </location>
</feature>
<dbReference type="InterPro" id="IPR043128">
    <property type="entry name" value="Rev_trsase/Diguanyl_cyclase"/>
</dbReference>
<organism evidence="4 5">
    <name type="scientific">Novosphingobium decolorationis</name>
    <dbReference type="NCBI Taxonomy" id="2698673"/>
    <lineage>
        <taxon>Bacteria</taxon>
        <taxon>Pseudomonadati</taxon>
        <taxon>Pseudomonadota</taxon>
        <taxon>Alphaproteobacteria</taxon>
        <taxon>Sphingomonadales</taxon>
        <taxon>Sphingomonadaceae</taxon>
        <taxon>Novosphingobium</taxon>
    </lineage>
</organism>
<feature type="domain" description="PAC" evidence="2">
    <location>
        <begin position="86"/>
        <end position="138"/>
    </location>
</feature>
<dbReference type="PROSITE" id="PS50113">
    <property type="entry name" value="PAC"/>
    <property type="match status" value="5"/>
</dbReference>
<dbReference type="InterPro" id="IPR000160">
    <property type="entry name" value="GGDEF_dom"/>
</dbReference>
<feature type="domain" description="PAS" evidence="1">
    <location>
        <begin position="277"/>
        <end position="301"/>
    </location>
</feature>
<dbReference type="PANTHER" id="PTHR44757">
    <property type="entry name" value="DIGUANYLATE CYCLASE DGCP"/>
    <property type="match status" value="1"/>
</dbReference>
<name>A0ABX8E6A7_9SPHN</name>
<sequence length="824" mass="92432">MLHKTLEPDLTPADIEALEHQVGRIVLSGDGAILRVNARCLAMFGYAGWDMVGRNRSVLLPVNAGQSEDESESDPIGQAFASGEVVHADIALKRRDGEPFWAEVSCTPVCDKASTVHEVIVLLHDVTRRKTGAVDHAGQIAAINTSQAVIHFDMDGHVLHANDRFLQATGYALDEIIGRHHRLFVEAGEAQSEDYAQFWRTLREGGHTSGEYRRLRKDGSSVWLRATYNPILDLEGRPSKIVKYAVDVTPEKKQTADFHGQLAAIDKSQCVVTFAPDGTILDANDNFLEAVGYTLEEIEGRHHRLFVEPAHAHSLEYEIFWSDLTEGRHRSGEFRRLGKNGREIWFQAIYSPVLDQDGNPFKIVKYATAVTREKLRQADHQGQIAAIHKSQSVVTFDLDGTILDANDNFLELTGYRLSQVRGRHHEMLVAPEDRESPAYRKFWQELASGQYKSGEFKRVGKDGREIWIQASYNPILDMNGRPFKVVKNAVDITQQKLRQGDYEGQVAAIHRSQAVVSFDLDGTILEANENFLALMKYGLDDIVGRHHSIFIDPEDAAGADYAQFWSALREGQYMSAKFQRVARDGSPVWIQASYNPIYDLNGQPFKIVKIATDISSDVARAADLSRAQREVRHDPATGLPNRLGLRQFMHQVLNRNDSELALFYLDLDHFKPINDTFGHDVGDFVLRTVAARLQSETGEGQLAARIGGDEFVVAATDLARADIEELAERLIHAISQPIAHGNRTLEVGLSIGIAQTPHDTLEEDELFRFADVALYRSKGKQRGTYTFYGEDLGTDTQDERHLAQEMLFAIKSRTFELTRHTKAR</sequence>
<dbReference type="InterPro" id="IPR052155">
    <property type="entry name" value="Biofilm_reg_signaling"/>
</dbReference>
<proteinExistence type="predicted"/>
<dbReference type="Gene3D" id="3.30.450.20">
    <property type="entry name" value="PAS domain"/>
    <property type="match status" value="5"/>
</dbReference>
<dbReference type="NCBIfam" id="TIGR00229">
    <property type="entry name" value="sensory_box"/>
    <property type="match status" value="5"/>
</dbReference>
<feature type="domain" description="GGDEF" evidence="3">
    <location>
        <begin position="658"/>
        <end position="790"/>
    </location>
</feature>
<dbReference type="InterPro" id="IPR029787">
    <property type="entry name" value="Nucleotide_cyclase"/>
</dbReference>
<dbReference type="Pfam" id="PF08447">
    <property type="entry name" value="PAS_3"/>
    <property type="match status" value="4"/>
</dbReference>
<dbReference type="Gene3D" id="3.30.70.270">
    <property type="match status" value="1"/>
</dbReference>
<feature type="domain" description="PAC" evidence="2">
    <location>
        <begin position="452"/>
        <end position="504"/>
    </location>
</feature>
<dbReference type="InterPro" id="IPR000700">
    <property type="entry name" value="PAS-assoc_C"/>
</dbReference>
<dbReference type="SMART" id="SM00091">
    <property type="entry name" value="PAS"/>
    <property type="match status" value="5"/>
</dbReference>
<dbReference type="SUPFAM" id="SSF55073">
    <property type="entry name" value="Nucleotide cyclase"/>
    <property type="match status" value="1"/>
</dbReference>
<keyword evidence="5" id="KW-1185">Reference proteome</keyword>
<feature type="domain" description="PAS" evidence="1">
    <location>
        <begin position="393"/>
        <end position="435"/>
    </location>
</feature>
<dbReference type="CDD" id="cd01949">
    <property type="entry name" value="GGDEF"/>
    <property type="match status" value="1"/>
</dbReference>
<evidence type="ECO:0000313" key="5">
    <source>
        <dbReference type="Proteomes" id="UP000677126"/>
    </source>
</evidence>
<dbReference type="SMART" id="SM00086">
    <property type="entry name" value="PAC"/>
    <property type="match status" value="5"/>
</dbReference>
<dbReference type="Pfam" id="PF00990">
    <property type="entry name" value="GGDEF"/>
    <property type="match status" value="1"/>
</dbReference>
<dbReference type="InterPro" id="IPR000014">
    <property type="entry name" value="PAS"/>
</dbReference>
<dbReference type="RefSeq" id="WP_213499728.1">
    <property type="nucleotide sequence ID" value="NZ_CP054856.1"/>
</dbReference>